<dbReference type="GeneTree" id="ENSGT00940000156258"/>
<keyword evidence="2 10" id="KW-0132">Cell division</keyword>
<keyword evidence="3 10" id="KW-0493">Microtubule</keyword>
<dbReference type="InterPro" id="IPR007330">
    <property type="entry name" value="MIT_dom"/>
</dbReference>
<feature type="compositionally biased region" description="Polar residues" evidence="11">
    <location>
        <begin position="215"/>
        <end position="226"/>
    </location>
</feature>
<dbReference type="CDD" id="cd19524">
    <property type="entry name" value="RecA-like_spastin"/>
    <property type="match status" value="1"/>
</dbReference>
<evidence type="ECO:0000256" key="2">
    <source>
        <dbReference type="ARBA" id="ARBA00022618"/>
    </source>
</evidence>
<dbReference type="SUPFAM" id="SSF52540">
    <property type="entry name" value="P-loop containing nucleoside triphosphate hydrolases"/>
    <property type="match status" value="1"/>
</dbReference>
<comment type="similarity">
    <text evidence="10">Belongs to the AAA ATPase family. Spastin subfamily.</text>
</comment>
<dbReference type="GO" id="GO:0032506">
    <property type="term" value="P:cytokinetic process"/>
    <property type="evidence" value="ECO:0007669"/>
    <property type="project" value="UniProtKB-UniRule"/>
</dbReference>
<dbReference type="SMART" id="SM00382">
    <property type="entry name" value="AAA"/>
    <property type="match status" value="1"/>
</dbReference>
<evidence type="ECO:0000256" key="5">
    <source>
        <dbReference type="ARBA" id="ARBA00022840"/>
    </source>
</evidence>
<dbReference type="InterPro" id="IPR017179">
    <property type="entry name" value="Spastin"/>
</dbReference>
<dbReference type="HAMAP" id="MF_03021">
    <property type="entry name" value="Spastin"/>
    <property type="match status" value="1"/>
</dbReference>
<keyword evidence="6 10" id="KW-0472">Membrane</keyword>
<dbReference type="CDD" id="cd02679">
    <property type="entry name" value="MIT_spastin"/>
    <property type="match status" value="1"/>
</dbReference>
<evidence type="ECO:0000259" key="14">
    <source>
        <dbReference type="SMART" id="SM00745"/>
    </source>
</evidence>
<dbReference type="GO" id="GO:0005819">
    <property type="term" value="C:spindle"/>
    <property type="evidence" value="ECO:0007669"/>
    <property type="project" value="UniProtKB-UniRule"/>
</dbReference>
<dbReference type="InterPro" id="IPR050304">
    <property type="entry name" value="MT-severing_AAA_ATPase"/>
</dbReference>
<keyword evidence="12" id="KW-0812">Transmembrane</keyword>
<comment type="catalytic activity">
    <reaction evidence="9 10">
        <text>n ATP + n H2O + a microtubule = n ADP + n phosphate + (n+1) alpha/beta tubulin heterodimers.</text>
        <dbReference type="EC" id="5.6.1.1"/>
    </reaction>
</comment>
<dbReference type="PROSITE" id="PS00674">
    <property type="entry name" value="AAA"/>
    <property type="match status" value="1"/>
</dbReference>
<evidence type="ECO:0000256" key="3">
    <source>
        <dbReference type="ARBA" id="ARBA00022701"/>
    </source>
</evidence>
<comment type="subunit">
    <text evidence="10">Homohexamer. The homohexamer is stabilized by ATP-binding. The homohexamer may adopt a ring conformation through which microtubules pass prior to being severed. Interacts with microtubules.</text>
</comment>
<dbReference type="Pfam" id="PF00004">
    <property type="entry name" value="AAA"/>
    <property type="match status" value="1"/>
</dbReference>
<evidence type="ECO:0000259" key="13">
    <source>
        <dbReference type="SMART" id="SM00382"/>
    </source>
</evidence>
<dbReference type="SMART" id="SM00745">
    <property type="entry name" value="MIT"/>
    <property type="match status" value="1"/>
</dbReference>
<keyword evidence="5 10" id="KW-0067">ATP-binding</keyword>
<keyword evidence="16" id="KW-1185">Reference proteome</keyword>
<accession>A0A8C8M9V4</accession>
<feature type="topological domain" description="Cytoplasmic" evidence="10">
    <location>
        <begin position="1"/>
        <end position="42"/>
    </location>
</feature>
<keyword evidence="4 10" id="KW-0547">Nucleotide-binding</keyword>
<dbReference type="Gene3D" id="1.10.8.60">
    <property type="match status" value="1"/>
</dbReference>
<dbReference type="GO" id="GO:0007409">
    <property type="term" value="P:axonogenesis"/>
    <property type="evidence" value="ECO:0007669"/>
    <property type="project" value="UniProtKB-UniRule"/>
</dbReference>
<proteinExistence type="inferred from homology"/>
<dbReference type="Proteomes" id="UP000694402">
    <property type="component" value="Unassembled WGS sequence"/>
</dbReference>
<keyword evidence="7 10" id="KW-0206">Cytoskeleton</keyword>
<evidence type="ECO:0000256" key="9">
    <source>
        <dbReference type="ARBA" id="ARBA00036378"/>
    </source>
</evidence>
<evidence type="ECO:0000256" key="4">
    <source>
        <dbReference type="ARBA" id="ARBA00022741"/>
    </source>
</evidence>
<reference evidence="15" key="1">
    <citation type="submission" date="2025-08" db="UniProtKB">
        <authorList>
            <consortium name="Ensembl"/>
        </authorList>
    </citation>
    <scope>IDENTIFICATION</scope>
</reference>
<reference evidence="15" key="2">
    <citation type="submission" date="2025-09" db="UniProtKB">
        <authorList>
            <consortium name="Ensembl"/>
        </authorList>
    </citation>
    <scope>IDENTIFICATION</scope>
</reference>
<dbReference type="GO" id="GO:0005874">
    <property type="term" value="C:microtubule"/>
    <property type="evidence" value="ECO:0007669"/>
    <property type="project" value="UniProtKB-UniRule"/>
</dbReference>
<dbReference type="GO" id="GO:0016887">
    <property type="term" value="F:ATP hydrolysis activity"/>
    <property type="evidence" value="ECO:0007669"/>
    <property type="project" value="InterPro"/>
</dbReference>
<dbReference type="Pfam" id="PF17862">
    <property type="entry name" value="AAA_lid_3"/>
    <property type="match status" value="1"/>
</dbReference>
<dbReference type="GO" id="GO:0006888">
    <property type="term" value="P:endoplasmic reticulum to Golgi vesicle-mediated transport"/>
    <property type="evidence" value="ECO:0007669"/>
    <property type="project" value="UniProtKB-UniRule"/>
</dbReference>
<dbReference type="EC" id="5.6.1.1" evidence="10"/>
<comment type="subcellular location">
    <subcellularLocation>
        <location evidence="10">Membrane</location>
        <topology evidence="10">Peripheral membrane protein</topology>
    </subcellularLocation>
    <subcellularLocation>
        <location evidence="10">Cytoplasm</location>
        <location evidence="10">Cytoskeleton</location>
        <location evidence="10">Microtubule organizing center</location>
        <location evidence="10">Centrosome</location>
    </subcellularLocation>
    <subcellularLocation>
        <location evidence="10">Cytoplasm</location>
        <location evidence="10">Cytoskeleton</location>
    </subcellularLocation>
    <subcellularLocation>
        <location evidence="10">Cytoplasm</location>
        <location evidence="10">Perinuclear region</location>
    </subcellularLocation>
    <subcellularLocation>
        <location evidence="10">Nucleus</location>
    </subcellularLocation>
    <text evidence="10">Forms an intramembrane hairpin-like structure in the membrane.</text>
</comment>
<dbReference type="GO" id="GO:0005634">
    <property type="term" value="C:nucleus"/>
    <property type="evidence" value="ECO:0007669"/>
    <property type="project" value="UniProtKB-SubCell"/>
</dbReference>
<feature type="region of interest" description="Disordered" evidence="11">
    <location>
        <begin position="1"/>
        <end position="25"/>
    </location>
</feature>
<dbReference type="GO" id="GO:0008017">
    <property type="term" value="F:microtubule binding"/>
    <property type="evidence" value="ECO:0007669"/>
    <property type="project" value="UniProtKB-UniRule"/>
</dbReference>
<dbReference type="FunFam" id="1.20.58.80:FF:000006">
    <property type="entry name" value="Spastin"/>
    <property type="match status" value="1"/>
</dbReference>
<feature type="domain" description="AAA+ ATPase" evidence="13">
    <location>
        <begin position="325"/>
        <end position="461"/>
    </location>
</feature>
<name>A0A8C8M9V4_ONCTS</name>
<dbReference type="GO" id="GO:0016020">
    <property type="term" value="C:membrane"/>
    <property type="evidence" value="ECO:0007669"/>
    <property type="project" value="UniProtKB-SubCell"/>
</dbReference>
<protein>
    <recommendedName>
        <fullName evidence="10">Spastin</fullName>
        <ecNumber evidence="10">5.6.1.1</ecNumber>
    </recommendedName>
</protein>
<evidence type="ECO:0000313" key="16">
    <source>
        <dbReference type="Proteomes" id="UP000694402"/>
    </source>
</evidence>
<keyword evidence="12" id="KW-1133">Transmembrane helix</keyword>
<dbReference type="GO" id="GO:0005524">
    <property type="term" value="F:ATP binding"/>
    <property type="evidence" value="ECO:0007669"/>
    <property type="project" value="UniProtKB-UniRule"/>
</dbReference>
<feature type="compositionally biased region" description="Polar residues" evidence="11">
    <location>
        <begin position="233"/>
        <end position="258"/>
    </location>
</feature>
<feature type="transmembrane region" description="Helical" evidence="12">
    <location>
        <begin position="39"/>
        <end position="65"/>
    </location>
</feature>
<keyword evidence="10" id="KW-0217">Developmental protein</keyword>
<dbReference type="InterPro" id="IPR027417">
    <property type="entry name" value="P-loop_NTPase"/>
</dbReference>
<dbReference type="PANTHER" id="PTHR23074">
    <property type="entry name" value="AAA DOMAIN-CONTAINING"/>
    <property type="match status" value="1"/>
</dbReference>
<feature type="intramembrane region" description="Helical" evidence="10">
    <location>
        <begin position="43"/>
        <end position="63"/>
    </location>
</feature>
<evidence type="ECO:0000256" key="10">
    <source>
        <dbReference type="HAMAP-Rule" id="MF_03021"/>
    </source>
</evidence>
<dbReference type="FunFam" id="1.10.8.60:FF:000036">
    <property type="entry name" value="Spastin"/>
    <property type="match status" value="1"/>
</dbReference>
<dbReference type="Ensembl" id="ENSOTST00005080254.2">
    <property type="protein sequence ID" value="ENSOTSP00005074086.2"/>
    <property type="gene ID" value="ENSOTSG00005034903.2"/>
</dbReference>
<sequence>MSSPGGRGSRKKRGPAGSPPDGGATCDQVSLHKRNLYYFSYPLLALFAVLRVLVLHFGELFAWLCQRMSRAMAARPKQRAADEHANKVCEQDIGEQIRNHHKQAFEYISVALRIDEDDKVHKEQAVQWYKRGIAELERGIAIEVAENGEKYERDKRLQAKMITNLIMAKDRLELLVSGAVPKKRDSLTTHSSHSLPRPKHTPKKTLPAGHGGLQRSPSFIGPSSSHTQHRLVPQSNRNKSKTGNRQNCKPTTTPTSMSPLKKRDMKNLKNVDSKLANLILSEIIDSGSSVRFEDVAGQELAKQALQEIVILPALRPELFTGLRAPARGLLLFGPPGNGKTMLAKAVAMESNATFFNISAASLTSKYVGEGEKLVRALFAVARELQPSIIFIDEIDSLLCERREGEHDASRRLKTEFLIEFDGVQSGGDERVLVMGATNRPQELDEAVLRRFAKRVYVALPTEDTRLKLVKNLLGKHGNPLTQKELSQLARMTEGYSGSDLTSLAKDASLGPIRELRPEQVRNMAANEVRNIRFSDFVESLKKIKKSVGPQTLDLYVRWNKDYGDTTGA</sequence>
<dbReference type="Gene3D" id="3.40.50.300">
    <property type="entry name" value="P-loop containing nucleotide triphosphate hydrolases"/>
    <property type="match status" value="1"/>
</dbReference>
<dbReference type="FunFam" id="3.40.50.300:FF:000093">
    <property type="entry name" value="Fidgetin-like 1"/>
    <property type="match status" value="1"/>
</dbReference>
<feature type="domain" description="MIT" evidence="14">
    <location>
        <begin position="97"/>
        <end position="174"/>
    </location>
</feature>
<dbReference type="GO" id="GO:0051013">
    <property type="term" value="P:microtubule severing"/>
    <property type="evidence" value="ECO:0007669"/>
    <property type="project" value="UniProtKB-UniRule"/>
</dbReference>
<evidence type="ECO:0000256" key="11">
    <source>
        <dbReference type="SAM" id="MobiDB-lite"/>
    </source>
</evidence>
<dbReference type="PANTHER" id="PTHR23074:SF86">
    <property type="entry name" value="SPASTIN"/>
    <property type="match status" value="1"/>
</dbReference>
<comment type="function">
    <text evidence="10">ATP-dependent microtubule severing protein that specifically recognizes and cuts microtubules that are polyglutamylated. Preferentially recognizes and acts on microtubules decorated with short polyglutamate tails: severing activity increases as the number of glutamates per tubulin rises from one to eight, but decreases beyond this glutamylation threshold. Microtubule severing promotes reorganization of cellular microtubule arrays and the release of microtubules from the centrosome following nucleation. Required for membrane traffic from the endoplasmic reticulum (ER) to the Golgi and for completion of the abscission stage of cytokinesis. Also plays a role in axon growth and the formation of axonal branches.</text>
</comment>
<dbReference type="Gene3D" id="1.20.58.80">
    <property type="entry name" value="Phosphotransferase system, lactose/cellobiose-type IIA subunit"/>
    <property type="match status" value="1"/>
</dbReference>
<dbReference type="InterPro" id="IPR003593">
    <property type="entry name" value="AAA+_ATPase"/>
</dbReference>
<keyword evidence="10" id="KW-0539">Nucleus</keyword>
<dbReference type="GO" id="GO:0034214">
    <property type="term" value="P:protein hexamerization"/>
    <property type="evidence" value="ECO:0007669"/>
    <property type="project" value="UniProtKB-UniRule"/>
</dbReference>
<evidence type="ECO:0000256" key="1">
    <source>
        <dbReference type="ARBA" id="ARBA00022490"/>
    </source>
</evidence>
<keyword evidence="10" id="KW-0524">Neurogenesis</keyword>
<dbReference type="AlphaFoldDB" id="A0A8C8M9V4"/>
<keyword evidence="10" id="KW-0131">Cell cycle</keyword>
<dbReference type="GO" id="GO:0031117">
    <property type="term" value="P:positive regulation of microtubule depolymerization"/>
    <property type="evidence" value="ECO:0007669"/>
    <property type="project" value="UniProtKB-UniRule"/>
</dbReference>
<dbReference type="GO" id="GO:0008568">
    <property type="term" value="F:microtubule severing ATPase activity"/>
    <property type="evidence" value="ECO:0007669"/>
    <property type="project" value="UniProtKB-UniRule"/>
</dbReference>
<dbReference type="InterPro" id="IPR003959">
    <property type="entry name" value="ATPase_AAA_core"/>
</dbReference>
<dbReference type="GO" id="GO:0005813">
    <property type="term" value="C:centrosome"/>
    <property type="evidence" value="ECO:0007669"/>
    <property type="project" value="UniProtKB-SubCell"/>
</dbReference>
<keyword evidence="8 10" id="KW-0413">Isomerase</keyword>
<evidence type="ECO:0000256" key="8">
    <source>
        <dbReference type="ARBA" id="ARBA00023235"/>
    </source>
</evidence>
<organism evidence="15 16">
    <name type="scientific">Oncorhynchus tshawytscha</name>
    <name type="common">Chinook salmon</name>
    <name type="synonym">Salmo tshawytscha</name>
    <dbReference type="NCBI Taxonomy" id="74940"/>
    <lineage>
        <taxon>Eukaryota</taxon>
        <taxon>Metazoa</taxon>
        <taxon>Chordata</taxon>
        <taxon>Craniata</taxon>
        <taxon>Vertebrata</taxon>
        <taxon>Euteleostomi</taxon>
        <taxon>Actinopterygii</taxon>
        <taxon>Neopterygii</taxon>
        <taxon>Teleostei</taxon>
        <taxon>Protacanthopterygii</taxon>
        <taxon>Salmoniformes</taxon>
        <taxon>Salmonidae</taxon>
        <taxon>Salmoninae</taxon>
        <taxon>Oncorhynchus</taxon>
    </lineage>
</organism>
<feature type="topological domain" description="Cytoplasmic" evidence="10">
    <location>
        <begin position="64"/>
        <end position="568"/>
    </location>
</feature>
<evidence type="ECO:0000313" key="15">
    <source>
        <dbReference type="Ensembl" id="ENSOTSP00005074086.2"/>
    </source>
</evidence>
<dbReference type="GO" id="GO:0048471">
    <property type="term" value="C:perinuclear region of cytoplasm"/>
    <property type="evidence" value="ECO:0007669"/>
    <property type="project" value="UniProtKB-SubCell"/>
</dbReference>
<keyword evidence="10" id="KW-0221">Differentiation</keyword>
<evidence type="ECO:0000256" key="12">
    <source>
        <dbReference type="SAM" id="Phobius"/>
    </source>
</evidence>
<feature type="region of interest" description="Disordered" evidence="11">
    <location>
        <begin position="183"/>
        <end position="263"/>
    </location>
</feature>
<feature type="binding site" evidence="10">
    <location>
        <begin position="333"/>
        <end position="340"/>
    </location>
    <ligand>
        <name>ATP</name>
        <dbReference type="ChEBI" id="CHEBI:30616"/>
    </ligand>
</feature>
<evidence type="ECO:0000256" key="6">
    <source>
        <dbReference type="ARBA" id="ARBA00023136"/>
    </source>
</evidence>
<dbReference type="InterPro" id="IPR041569">
    <property type="entry name" value="AAA_lid_3"/>
</dbReference>
<gene>
    <name evidence="10 15" type="primary">SPAST</name>
    <name evidence="10" type="synonym">SPG4</name>
</gene>
<dbReference type="InterPro" id="IPR003960">
    <property type="entry name" value="ATPase_AAA_CS"/>
</dbReference>
<keyword evidence="1 10" id="KW-0963">Cytoplasm</keyword>
<evidence type="ECO:0000256" key="7">
    <source>
        <dbReference type="ARBA" id="ARBA00023212"/>
    </source>
</evidence>